<dbReference type="AlphaFoldDB" id="A0A1G7F3U3"/>
<dbReference type="STRING" id="660518.SAMN05216218_10115"/>
<dbReference type="Proteomes" id="UP000199076">
    <property type="component" value="Unassembled WGS sequence"/>
</dbReference>
<dbReference type="RefSeq" id="WP_092686421.1">
    <property type="nucleotide sequence ID" value="NZ_FNBK01000001.1"/>
</dbReference>
<sequence>MQSDTRADSGWGFVADHDSMATIIDTLLHLDPEETYTRSELADETGIALKTLHLMDDVDGLVDLGMLDEHHPEDEEVYYTVNADSPVLDAAREFERAVEDNR</sequence>
<evidence type="ECO:0000313" key="2">
    <source>
        <dbReference type="Proteomes" id="UP000199076"/>
    </source>
</evidence>
<proteinExistence type="predicted"/>
<evidence type="ECO:0000313" key="1">
    <source>
        <dbReference type="EMBL" id="SDE70623.1"/>
    </source>
</evidence>
<protein>
    <submittedName>
        <fullName evidence="1">Uncharacterized protein</fullName>
    </submittedName>
</protein>
<keyword evidence="2" id="KW-1185">Reference proteome</keyword>
<reference evidence="2" key="1">
    <citation type="submission" date="2016-10" db="EMBL/GenBank/DDBJ databases">
        <authorList>
            <person name="Varghese N."/>
            <person name="Submissions S."/>
        </authorList>
    </citation>
    <scope>NUCLEOTIDE SEQUENCE [LARGE SCALE GENOMIC DNA]</scope>
    <source>
        <strain evidence="2">IBRC-M 10760</strain>
    </source>
</reference>
<dbReference type="OrthoDB" id="236040at2157"/>
<accession>A0A1G7F3U3</accession>
<gene>
    <name evidence="1" type="ORF">SAMN05216218_10115</name>
</gene>
<dbReference type="EMBL" id="FNBK01000001">
    <property type="protein sequence ID" value="SDE70623.1"/>
    <property type="molecule type" value="Genomic_DNA"/>
</dbReference>
<organism evidence="1 2">
    <name type="scientific">Halorientalis regularis</name>
    <dbReference type="NCBI Taxonomy" id="660518"/>
    <lineage>
        <taxon>Archaea</taxon>
        <taxon>Methanobacteriati</taxon>
        <taxon>Methanobacteriota</taxon>
        <taxon>Stenosarchaea group</taxon>
        <taxon>Halobacteria</taxon>
        <taxon>Halobacteriales</taxon>
        <taxon>Haloarculaceae</taxon>
        <taxon>Halorientalis</taxon>
    </lineage>
</organism>
<name>A0A1G7F3U3_9EURY</name>